<protein>
    <submittedName>
        <fullName evidence="1">Uncharacterized protein</fullName>
    </submittedName>
</protein>
<dbReference type="Proteomes" id="UP000681967">
    <property type="component" value="Unassembled WGS sequence"/>
</dbReference>
<gene>
    <name evidence="1" type="ORF">BYL167_LOCUS57956</name>
</gene>
<evidence type="ECO:0000313" key="2">
    <source>
        <dbReference type="Proteomes" id="UP000681967"/>
    </source>
</evidence>
<reference evidence="1" key="1">
    <citation type="submission" date="2021-02" db="EMBL/GenBank/DDBJ databases">
        <authorList>
            <person name="Nowell W R."/>
        </authorList>
    </citation>
    <scope>NUCLEOTIDE SEQUENCE</scope>
</reference>
<dbReference type="InterPro" id="IPR027417">
    <property type="entry name" value="P-loop_NTPase"/>
</dbReference>
<evidence type="ECO:0000313" key="1">
    <source>
        <dbReference type="EMBL" id="CAF5050024.1"/>
    </source>
</evidence>
<sequence>MRDQCDSNIDLKTQELIRRIKNEQPAPTEEPIPSPLTFFEPIKQKYLRDDRIKRMMNEEKSFPIEQSYINLALVETKEQQEIEKKLKYEHNQILGTFEEIYGAKTSVDVEDIFGKCKDQIKKVLMLGRAGIGKSTFCQYVTYRWAKGEIWSQI</sequence>
<comment type="caution">
    <text evidence="1">The sequence shown here is derived from an EMBL/GenBank/DDBJ whole genome shotgun (WGS) entry which is preliminary data.</text>
</comment>
<organism evidence="1 2">
    <name type="scientific">Rotaria magnacalcarata</name>
    <dbReference type="NCBI Taxonomy" id="392030"/>
    <lineage>
        <taxon>Eukaryota</taxon>
        <taxon>Metazoa</taxon>
        <taxon>Spiralia</taxon>
        <taxon>Gnathifera</taxon>
        <taxon>Rotifera</taxon>
        <taxon>Eurotatoria</taxon>
        <taxon>Bdelloidea</taxon>
        <taxon>Philodinida</taxon>
        <taxon>Philodinidae</taxon>
        <taxon>Rotaria</taxon>
    </lineage>
</organism>
<dbReference type="Gene3D" id="3.40.50.300">
    <property type="entry name" value="P-loop containing nucleotide triphosphate hydrolases"/>
    <property type="match status" value="1"/>
</dbReference>
<accession>A0A8S3EE02</accession>
<name>A0A8S3EE02_9BILA</name>
<dbReference type="AlphaFoldDB" id="A0A8S3EE02"/>
<dbReference type="EMBL" id="CAJOBH010225858">
    <property type="protein sequence ID" value="CAF5050024.1"/>
    <property type="molecule type" value="Genomic_DNA"/>
</dbReference>
<proteinExistence type="predicted"/>